<keyword evidence="1" id="KW-0732">Signal</keyword>
<evidence type="ECO:0000256" key="1">
    <source>
        <dbReference type="SAM" id="SignalP"/>
    </source>
</evidence>
<evidence type="ECO:0000313" key="3">
    <source>
        <dbReference type="EMBL" id="BCB76655.1"/>
    </source>
</evidence>
<dbReference type="RefSeq" id="WP_173036655.1">
    <property type="nucleotide sequence ID" value="NZ_AP022870.1"/>
</dbReference>
<feature type="chain" id="PRO_5026270312" evidence="1">
    <location>
        <begin position="23"/>
        <end position="509"/>
    </location>
</feature>
<dbReference type="Gene3D" id="3.40.190.10">
    <property type="entry name" value="Periplasmic binding protein-like II"/>
    <property type="match status" value="1"/>
</dbReference>
<dbReference type="GO" id="GO:1904680">
    <property type="term" value="F:peptide transmembrane transporter activity"/>
    <property type="evidence" value="ECO:0007669"/>
    <property type="project" value="TreeGrafter"/>
</dbReference>
<feature type="signal peptide" evidence="1">
    <location>
        <begin position="1"/>
        <end position="22"/>
    </location>
</feature>
<dbReference type="GO" id="GO:0042597">
    <property type="term" value="C:periplasmic space"/>
    <property type="evidence" value="ECO:0007669"/>
    <property type="project" value="UniProtKB-ARBA"/>
</dbReference>
<proteinExistence type="predicted"/>
<dbReference type="InterPro" id="IPR030678">
    <property type="entry name" value="Peptide/Ni-bd"/>
</dbReference>
<dbReference type="PROSITE" id="PS51257">
    <property type="entry name" value="PROKAR_LIPOPROTEIN"/>
    <property type="match status" value="1"/>
</dbReference>
<dbReference type="KEGG" id="pfla:Pflav_030650"/>
<gene>
    <name evidence="3" type="ORF">Pflav_030650</name>
</gene>
<accession>A0A6F8XS40</accession>
<dbReference type="Gene3D" id="3.90.76.10">
    <property type="entry name" value="Dipeptide-binding Protein, Domain 1"/>
    <property type="match status" value="1"/>
</dbReference>
<reference evidence="3 4" key="2">
    <citation type="submission" date="2020-03" db="EMBL/GenBank/DDBJ databases">
        <authorList>
            <person name="Ichikawa N."/>
            <person name="Kimura A."/>
            <person name="Kitahashi Y."/>
            <person name="Uohara A."/>
        </authorList>
    </citation>
    <scope>NUCLEOTIDE SEQUENCE [LARGE SCALE GENOMIC DNA]</scope>
    <source>
        <strain evidence="3 4">NBRC 107702</strain>
    </source>
</reference>
<dbReference type="PIRSF" id="PIRSF002741">
    <property type="entry name" value="MppA"/>
    <property type="match status" value="1"/>
</dbReference>
<organism evidence="3 4">
    <name type="scientific">Phytohabitans flavus</name>
    <dbReference type="NCBI Taxonomy" id="1076124"/>
    <lineage>
        <taxon>Bacteria</taxon>
        <taxon>Bacillati</taxon>
        <taxon>Actinomycetota</taxon>
        <taxon>Actinomycetes</taxon>
        <taxon>Micromonosporales</taxon>
        <taxon>Micromonosporaceae</taxon>
    </lineage>
</organism>
<evidence type="ECO:0000313" key="4">
    <source>
        <dbReference type="Proteomes" id="UP000502508"/>
    </source>
</evidence>
<dbReference type="SUPFAM" id="SSF53850">
    <property type="entry name" value="Periplasmic binding protein-like II"/>
    <property type="match status" value="1"/>
</dbReference>
<dbReference type="Proteomes" id="UP000502508">
    <property type="component" value="Chromosome"/>
</dbReference>
<reference evidence="3 4" key="1">
    <citation type="submission" date="2020-03" db="EMBL/GenBank/DDBJ databases">
        <title>Whole genome shotgun sequence of Phytohabitans flavus NBRC 107702.</title>
        <authorList>
            <person name="Komaki H."/>
            <person name="Tamura T."/>
        </authorList>
    </citation>
    <scope>NUCLEOTIDE SEQUENCE [LARGE SCALE GENOMIC DNA]</scope>
    <source>
        <strain evidence="3 4">NBRC 107702</strain>
    </source>
</reference>
<dbReference type="InterPro" id="IPR000914">
    <property type="entry name" value="SBP_5_dom"/>
</dbReference>
<dbReference type="InterPro" id="IPR039424">
    <property type="entry name" value="SBP_5"/>
</dbReference>
<name>A0A6F8XS40_9ACTN</name>
<dbReference type="Pfam" id="PF00496">
    <property type="entry name" value="SBP_bac_5"/>
    <property type="match status" value="1"/>
</dbReference>
<keyword evidence="4" id="KW-1185">Reference proteome</keyword>
<feature type="domain" description="Solute-binding protein family 5" evidence="2">
    <location>
        <begin position="79"/>
        <end position="428"/>
    </location>
</feature>
<protein>
    <submittedName>
        <fullName evidence="3">ABC transporter substrate-binding protein</fullName>
    </submittedName>
</protein>
<dbReference type="GO" id="GO:0015833">
    <property type="term" value="P:peptide transport"/>
    <property type="evidence" value="ECO:0007669"/>
    <property type="project" value="TreeGrafter"/>
</dbReference>
<evidence type="ECO:0000259" key="2">
    <source>
        <dbReference type="Pfam" id="PF00496"/>
    </source>
</evidence>
<dbReference type="Gene3D" id="3.10.105.10">
    <property type="entry name" value="Dipeptide-binding Protein, Domain 3"/>
    <property type="match status" value="1"/>
</dbReference>
<dbReference type="AlphaFoldDB" id="A0A6F8XS40"/>
<dbReference type="GO" id="GO:0043190">
    <property type="term" value="C:ATP-binding cassette (ABC) transporter complex"/>
    <property type="evidence" value="ECO:0007669"/>
    <property type="project" value="InterPro"/>
</dbReference>
<dbReference type="PANTHER" id="PTHR30290">
    <property type="entry name" value="PERIPLASMIC BINDING COMPONENT OF ABC TRANSPORTER"/>
    <property type="match status" value="1"/>
</dbReference>
<sequence>MGGRVMGVRVTAMLLAVGLGTAACGGGGGSGEDSGGAAILRWGIPGNPTSLDPRLAGPLDPVFLDNFYETLIDRKPNGELKPGLATEWKFAPDGKAIDLTLRAGVKFQDDTPFDAEAVKANVEAAKKPPSLLVGALKSIEAVEVSSPTQVRLVLSAPGGHLVNVLAGEAGMMISPKALGNADLKTKPVGTGPFKLTDIADGRLSMRAWDGYWNRSAVKIGGIEMTVYADEATRLRAVRSGQSDGSSITPAQVAEAKSAGLTVVQGANTTFNGILLNTGASEFGNPKVRQAMSYAVDRKAISDSLYAGACKPSVQPFQDGFWAYDAELAGTDAYHDVDKAKALLAEAGLPNGFKFEMNVGPNTSYQQLAQALQAQLAQIGITMSITVLEASQLINARRTGKFNATVSLVQAGRPDPSQFVADYYMPGGIYNPGKFTADGVADLLAQSRQTDDLATRQGPMRQIIKTVFDAGPPVIPVCGVQYVAAFRSGIDGFQVPVVGDYDFGSLTITK</sequence>
<dbReference type="EMBL" id="AP022870">
    <property type="protein sequence ID" value="BCB76655.1"/>
    <property type="molecule type" value="Genomic_DNA"/>
</dbReference>